<dbReference type="InterPro" id="IPR043128">
    <property type="entry name" value="Rev_trsase/Diguanyl_cyclase"/>
</dbReference>
<dbReference type="InterPro" id="IPR003018">
    <property type="entry name" value="GAF"/>
</dbReference>
<accession>A0A9Q3ZN83</accession>
<evidence type="ECO:0000256" key="4">
    <source>
        <dbReference type="SAM" id="Phobius"/>
    </source>
</evidence>
<evidence type="ECO:0000256" key="1">
    <source>
        <dbReference type="ARBA" id="ARBA00012528"/>
    </source>
</evidence>
<feature type="region of interest" description="Disordered" evidence="3">
    <location>
        <begin position="539"/>
        <end position="580"/>
    </location>
</feature>
<feature type="transmembrane region" description="Helical" evidence="4">
    <location>
        <begin position="174"/>
        <end position="195"/>
    </location>
</feature>
<dbReference type="SMART" id="SM00065">
    <property type="entry name" value="GAF"/>
    <property type="match status" value="1"/>
</dbReference>
<keyword evidence="6" id="KW-0808">Transferase</keyword>
<comment type="catalytic activity">
    <reaction evidence="2">
        <text>2 GTP = 3',3'-c-di-GMP + 2 diphosphate</text>
        <dbReference type="Rhea" id="RHEA:24898"/>
        <dbReference type="ChEBI" id="CHEBI:33019"/>
        <dbReference type="ChEBI" id="CHEBI:37565"/>
        <dbReference type="ChEBI" id="CHEBI:58805"/>
        <dbReference type="EC" id="2.7.7.65"/>
    </reaction>
</comment>
<dbReference type="Gene3D" id="3.30.70.270">
    <property type="match status" value="1"/>
</dbReference>
<dbReference type="PROSITE" id="PS50887">
    <property type="entry name" value="GGDEF"/>
    <property type="match status" value="1"/>
</dbReference>
<feature type="domain" description="GGDEF" evidence="5">
    <location>
        <begin position="413"/>
        <end position="547"/>
    </location>
</feature>
<gene>
    <name evidence="6" type="ORF">KBY27_07890</name>
</gene>
<reference evidence="6" key="1">
    <citation type="journal article" date="2021" name="Environ. Microbiol.">
        <title>Cryptic niche differentiation of novel sediment ecotypes of Rugeria pomeroyi correlates with nitrate respiration.</title>
        <authorList>
            <person name="Lin X."/>
            <person name="McNichol J."/>
            <person name="Chu X."/>
            <person name="Qian Y."/>
            <person name="Luo H."/>
        </authorList>
    </citation>
    <scope>NUCLEOTIDE SEQUENCE</scope>
    <source>
        <strain evidence="6">SZCCDBB064</strain>
    </source>
</reference>
<comment type="caution">
    <text evidence="6">The sequence shown here is derived from an EMBL/GenBank/DDBJ whole genome shotgun (WGS) entry which is preliminary data.</text>
</comment>
<dbReference type="PANTHER" id="PTHR45138:SF9">
    <property type="entry name" value="DIGUANYLATE CYCLASE DGCM-RELATED"/>
    <property type="match status" value="1"/>
</dbReference>
<evidence type="ECO:0000256" key="3">
    <source>
        <dbReference type="SAM" id="MobiDB-lite"/>
    </source>
</evidence>
<dbReference type="AlphaFoldDB" id="A0A9Q3ZN83"/>
<dbReference type="InterPro" id="IPR050469">
    <property type="entry name" value="Diguanylate_Cyclase"/>
</dbReference>
<dbReference type="Pfam" id="PF00990">
    <property type="entry name" value="GGDEF"/>
    <property type="match status" value="1"/>
</dbReference>
<dbReference type="SMART" id="SM00267">
    <property type="entry name" value="GGDEF"/>
    <property type="match status" value="1"/>
</dbReference>
<dbReference type="Proteomes" id="UP000813672">
    <property type="component" value="Unassembled WGS sequence"/>
</dbReference>
<evidence type="ECO:0000259" key="5">
    <source>
        <dbReference type="PROSITE" id="PS50887"/>
    </source>
</evidence>
<evidence type="ECO:0000313" key="6">
    <source>
        <dbReference type="EMBL" id="MCE8537374.1"/>
    </source>
</evidence>
<dbReference type="GO" id="GO:0005886">
    <property type="term" value="C:plasma membrane"/>
    <property type="evidence" value="ECO:0007669"/>
    <property type="project" value="TreeGrafter"/>
</dbReference>
<keyword evidence="4" id="KW-0472">Membrane</keyword>
<organism evidence="6 7">
    <name type="scientific">Ruegeria pomeroyi</name>
    <dbReference type="NCBI Taxonomy" id="89184"/>
    <lineage>
        <taxon>Bacteria</taxon>
        <taxon>Pseudomonadati</taxon>
        <taxon>Pseudomonadota</taxon>
        <taxon>Alphaproteobacteria</taxon>
        <taxon>Rhodobacterales</taxon>
        <taxon>Roseobacteraceae</taxon>
        <taxon>Ruegeria</taxon>
    </lineage>
</organism>
<dbReference type="InterPro" id="IPR029787">
    <property type="entry name" value="Nucleotide_cyclase"/>
</dbReference>
<protein>
    <recommendedName>
        <fullName evidence="1">diguanylate cyclase</fullName>
        <ecNumber evidence="1">2.7.7.65</ecNumber>
    </recommendedName>
</protein>
<dbReference type="Gene3D" id="3.30.450.40">
    <property type="match status" value="1"/>
</dbReference>
<dbReference type="InterPro" id="IPR029016">
    <property type="entry name" value="GAF-like_dom_sf"/>
</dbReference>
<sequence>MVGVAAWSVFRLPTPVVDRMIESDIRKQAQLWTRAITMHLEHLPEIFASGGIDEHDIEFLMLMPSTSDAYRLKLLNAEGRVIWSTRSAELGTLTPDAPFFDVVARGGTHYSLVERPITEVDGAMPAAREGQQDDARCIAEVYTPVIVDGQFLGALKFYADVSERRQTFATRLQLVLAALSSFALLTMCATMLVIYRTNRARFAALQSRTATERSLMDEQLRLAREVRLLGELNEWLQSCRALEELFAMVSRFMEHILPDAEGSLYVYSNSRDVLDGSAGWNGGAFKDHIHPEACWGLRRGRSYEYGASEVDFVCDHAEPHDGRPYFCFPILAHGETVGLMHLRARAGAEADFSTSKRLAQMCAEQISMAIANVRMRDQLHDQSVRDPLTGLFNRRHLTETLRKQLLHCQTRGGRLSLIAVDVDHFKKFNDIHGHDAGDMVLRAVGAALEQACDRDEVACRIGGEEFMLVLPDCTPDDVMTRAELLRQSVEEVTVRYGEKTLPRVTISAGVAHYPRHGTMPQDLMRAADDALYEAKGMGRNQVRVAQSAGADQREPSGPKPAKTAAPPDDPPQAEGSFAAE</sequence>
<dbReference type="GO" id="GO:0043709">
    <property type="term" value="P:cell adhesion involved in single-species biofilm formation"/>
    <property type="evidence" value="ECO:0007669"/>
    <property type="project" value="TreeGrafter"/>
</dbReference>
<dbReference type="EC" id="2.7.7.65" evidence="1"/>
<proteinExistence type="predicted"/>
<dbReference type="RefSeq" id="WP_234219497.1">
    <property type="nucleotide sequence ID" value="NZ_JAGQAF010000004.1"/>
</dbReference>
<keyword evidence="4" id="KW-0812">Transmembrane</keyword>
<dbReference type="InterPro" id="IPR000160">
    <property type="entry name" value="GGDEF_dom"/>
</dbReference>
<dbReference type="CDD" id="cd01949">
    <property type="entry name" value="GGDEF"/>
    <property type="match status" value="1"/>
</dbReference>
<dbReference type="GO" id="GO:0052621">
    <property type="term" value="F:diguanylate cyclase activity"/>
    <property type="evidence" value="ECO:0007669"/>
    <property type="project" value="UniProtKB-EC"/>
</dbReference>
<dbReference type="FunFam" id="3.30.70.270:FF:000001">
    <property type="entry name" value="Diguanylate cyclase domain protein"/>
    <property type="match status" value="1"/>
</dbReference>
<dbReference type="SUPFAM" id="SSF55073">
    <property type="entry name" value="Nucleotide cyclase"/>
    <property type="match status" value="1"/>
</dbReference>
<dbReference type="EMBL" id="JAGQAF010000004">
    <property type="protein sequence ID" value="MCE8537374.1"/>
    <property type="molecule type" value="Genomic_DNA"/>
</dbReference>
<dbReference type="GO" id="GO:1902201">
    <property type="term" value="P:negative regulation of bacterial-type flagellum-dependent cell motility"/>
    <property type="evidence" value="ECO:0007669"/>
    <property type="project" value="TreeGrafter"/>
</dbReference>
<name>A0A9Q3ZN83_9RHOB</name>
<keyword evidence="4" id="KW-1133">Transmembrane helix</keyword>
<keyword evidence="6" id="KW-0548">Nucleotidyltransferase</keyword>
<dbReference type="SUPFAM" id="SSF55781">
    <property type="entry name" value="GAF domain-like"/>
    <property type="match status" value="1"/>
</dbReference>
<dbReference type="NCBIfam" id="TIGR00254">
    <property type="entry name" value="GGDEF"/>
    <property type="match status" value="1"/>
</dbReference>
<dbReference type="PANTHER" id="PTHR45138">
    <property type="entry name" value="REGULATORY COMPONENTS OF SENSORY TRANSDUCTION SYSTEM"/>
    <property type="match status" value="1"/>
</dbReference>
<evidence type="ECO:0000313" key="7">
    <source>
        <dbReference type="Proteomes" id="UP000813672"/>
    </source>
</evidence>
<evidence type="ECO:0000256" key="2">
    <source>
        <dbReference type="ARBA" id="ARBA00034247"/>
    </source>
</evidence>